<evidence type="ECO:0000313" key="9">
    <source>
        <dbReference type="Proteomes" id="UP000091967"/>
    </source>
</evidence>
<dbReference type="InterPro" id="IPR013057">
    <property type="entry name" value="AA_transpt_TM"/>
</dbReference>
<name>A0A1B8ABM3_FUSPO</name>
<dbReference type="PANTHER" id="PTHR22950:SF683">
    <property type="entry name" value="AMINO ACID TRANSPORTER (EUROFUNG)"/>
    <property type="match status" value="1"/>
</dbReference>
<dbReference type="OMA" id="KYFFIRT"/>
<feature type="transmembrane region" description="Helical" evidence="6">
    <location>
        <begin position="56"/>
        <end position="75"/>
    </location>
</feature>
<evidence type="ECO:0000256" key="4">
    <source>
        <dbReference type="ARBA" id="ARBA00022989"/>
    </source>
</evidence>
<dbReference type="OrthoDB" id="40134at2759"/>
<feature type="domain" description="Amino acid transporter transmembrane" evidence="7">
    <location>
        <begin position="30"/>
        <end position="425"/>
    </location>
</feature>
<feature type="transmembrane region" description="Helical" evidence="6">
    <location>
        <begin position="168"/>
        <end position="189"/>
    </location>
</feature>
<feature type="transmembrane region" description="Helical" evidence="6">
    <location>
        <begin position="137"/>
        <end position="156"/>
    </location>
</feature>
<evidence type="ECO:0000256" key="6">
    <source>
        <dbReference type="SAM" id="Phobius"/>
    </source>
</evidence>
<dbReference type="GO" id="GO:0015179">
    <property type="term" value="F:L-amino acid transmembrane transporter activity"/>
    <property type="evidence" value="ECO:0007669"/>
    <property type="project" value="TreeGrafter"/>
</dbReference>
<evidence type="ECO:0000256" key="1">
    <source>
        <dbReference type="ARBA" id="ARBA00004141"/>
    </source>
</evidence>
<feature type="transmembrane region" description="Helical" evidence="6">
    <location>
        <begin position="108"/>
        <end position="131"/>
    </location>
</feature>
<keyword evidence="3 6" id="KW-0812">Transmembrane</keyword>
<protein>
    <recommendedName>
        <fullName evidence="7">Amino acid transporter transmembrane domain-containing protein</fullName>
    </recommendedName>
</protein>
<dbReference type="GO" id="GO:0016020">
    <property type="term" value="C:membrane"/>
    <property type="evidence" value="ECO:0007669"/>
    <property type="project" value="UniProtKB-SubCell"/>
</dbReference>
<comment type="subcellular location">
    <subcellularLocation>
        <location evidence="1">Membrane</location>
        <topology evidence="1">Multi-pass membrane protein</topology>
    </subcellularLocation>
</comment>
<feature type="transmembrane region" description="Helical" evidence="6">
    <location>
        <begin position="334"/>
        <end position="354"/>
    </location>
</feature>
<feature type="transmembrane region" description="Helical" evidence="6">
    <location>
        <begin position="398"/>
        <end position="424"/>
    </location>
</feature>
<organism evidence="8 9">
    <name type="scientific">Fusarium poae</name>
    <dbReference type="NCBI Taxonomy" id="36050"/>
    <lineage>
        <taxon>Eukaryota</taxon>
        <taxon>Fungi</taxon>
        <taxon>Dikarya</taxon>
        <taxon>Ascomycota</taxon>
        <taxon>Pezizomycotina</taxon>
        <taxon>Sordariomycetes</taxon>
        <taxon>Hypocreomycetidae</taxon>
        <taxon>Hypocreales</taxon>
        <taxon>Nectriaceae</taxon>
        <taxon>Fusarium</taxon>
    </lineage>
</organism>
<feature type="transmembrane region" description="Helical" evidence="6">
    <location>
        <begin position="294"/>
        <end position="313"/>
    </location>
</feature>
<feature type="transmembrane region" description="Helical" evidence="6">
    <location>
        <begin position="360"/>
        <end position="378"/>
    </location>
</feature>
<accession>A0A1B8ABM3</accession>
<keyword evidence="5 6" id="KW-0472">Membrane</keyword>
<keyword evidence="4 6" id="KW-1133">Transmembrane helix</keyword>
<dbReference type="Proteomes" id="UP000091967">
    <property type="component" value="Unassembled WGS sequence"/>
</dbReference>
<gene>
    <name evidence="8" type="ORF">FPOA_09610</name>
</gene>
<comment type="similarity">
    <text evidence="2">Belongs to the amino acid/polyamine transporter 2 family.</text>
</comment>
<proteinExistence type="inferred from homology"/>
<keyword evidence="9" id="KW-1185">Reference proteome</keyword>
<dbReference type="PANTHER" id="PTHR22950">
    <property type="entry name" value="AMINO ACID TRANSPORTER"/>
    <property type="match status" value="1"/>
</dbReference>
<evidence type="ECO:0000256" key="3">
    <source>
        <dbReference type="ARBA" id="ARBA00022692"/>
    </source>
</evidence>
<dbReference type="EMBL" id="LYXU01000004">
    <property type="protein sequence ID" value="OBS17881.1"/>
    <property type="molecule type" value="Genomic_DNA"/>
</dbReference>
<feature type="transmembrane region" description="Helical" evidence="6">
    <location>
        <begin position="252"/>
        <end position="274"/>
    </location>
</feature>
<comment type="caution">
    <text evidence="8">The sequence shown here is derived from an EMBL/GenBank/DDBJ whole genome shotgun (WGS) entry which is preliminary data.</text>
</comment>
<evidence type="ECO:0000256" key="5">
    <source>
        <dbReference type="ARBA" id="ARBA00023136"/>
    </source>
</evidence>
<evidence type="ECO:0000313" key="8">
    <source>
        <dbReference type="EMBL" id="OBS17881.1"/>
    </source>
</evidence>
<dbReference type="Pfam" id="PF01490">
    <property type="entry name" value="Aa_trans"/>
    <property type="match status" value="1"/>
</dbReference>
<dbReference type="AlphaFoldDB" id="A0A1B8ABM3"/>
<sequence>MSSSTKEVIVVEDPVFGSTGQDGPNYRALGWVSTFALMTKTQIGLGVLSIPMSFDILGLIPGMFTLCFIGVITGWSNYMVGVFKQNHPDVYTIDDAGFKMFGRYGREFFAVSFMLNWIFISGSAMLGISIAFNAVSRHAACTAVFVAIAALLTFAFASIRTLGKIGWLAWIGLVCIMTAIFTVTIAVTLEDQPAVARSLGVVDWEPDWKLFGNPSVQQAFSAVGCQVFAFAGTPAFFSIVAEMRDPGLYTRALICSQSVVATVYIIIGCIVYIYCGSYVASPALGSAGPLIKKICYGFALPGLLVTAMIVTHIPAKYVFLRILRGSEHLHRNSLVHWGTWLGCTAGITVTAYIIASAIPIFGSLVSLIGSTFGTLLCFQPYGCMWLYDNWGKNRGKGWMLMVGWSVLVIIVGTAVMIGGTWGTILDIIRESRTSTGSAWSCDDNS</sequence>
<feature type="transmembrane region" description="Helical" evidence="6">
    <location>
        <begin position="219"/>
        <end position="240"/>
    </location>
</feature>
<reference evidence="8 9" key="1">
    <citation type="submission" date="2016-06" db="EMBL/GenBank/DDBJ databases">
        <title>Living apart together: crosstalk between the core and supernumerary genomes in a fungal plant pathogen.</title>
        <authorList>
            <person name="Vanheule A."/>
            <person name="Audenaert K."/>
            <person name="Warris S."/>
            <person name="Van De Geest H."/>
            <person name="Schijlen E."/>
            <person name="Hofte M."/>
            <person name="De Saeger S."/>
            <person name="Haesaert G."/>
            <person name="Waalwijk C."/>
            <person name="Van Der Lee T."/>
        </authorList>
    </citation>
    <scope>NUCLEOTIDE SEQUENCE [LARGE SCALE GENOMIC DNA]</scope>
    <source>
        <strain evidence="8 9">2516</strain>
    </source>
</reference>
<evidence type="ECO:0000259" key="7">
    <source>
        <dbReference type="Pfam" id="PF01490"/>
    </source>
</evidence>
<evidence type="ECO:0000256" key="2">
    <source>
        <dbReference type="ARBA" id="ARBA00008066"/>
    </source>
</evidence>
<dbReference type="STRING" id="36050.A0A1B8ABM3"/>